<dbReference type="InterPro" id="IPR000160">
    <property type="entry name" value="GGDEF_dom"/>
</dbReference>
<proteinExistence type="inferred from homology"/>
<keyword evidence="3" id="KW-0808">Transferase</keyword>
<keyword evidence="6" id="KW-0255">Endonuclease</keyword>
<dbReference type="NCBIfam" id="TIGR02578">
    <property type="entry name" value="cas_TM1811_Csm1"/>
    <property type="match status" value="1"/>
</dbReference>
<evidence type="ECO:0000256" key="5">
    <source>
        <dbReference type="ARBA" id="ARBA00022741"/>
    </source>
</evidence>
<evidence type="ECO:0000256" key="6">
    <source>
        <dbReference type="ARBA" id="ARBA00022759"/>
    </source>
</evidence>
<dbReference type="InterPro" id="IPR013408">
    <property type="entry name" value="Cas10/Csm1"/>
</dbReference>
<keyword evidence="7" id="KW-0378">Hydrolase</keyword>
<dbReference type="InterPro" id="IPR043128">
    <property type="entry name" value="Rev_trsase/Diguanyl_cyclase"/>
</dbReference>
<dbReference type="RefSeq" id="WP_047134811.1">
    <property type="nucleotide sequence ID" value="NZ_CZVM01000037.1"/>
</dbReference>
<dbReference type="GO" id="GO:0004519">
    <property type="term" value="F:endonuclease activity"/>
    <property type="evidence" value="ECO:0007669"/>
    <property type="project" value="UniProtKB-KW"/>
</dbReference>
<evidence type="ECO:0000256" key="8">
    <source>
        <dbReference type="ARBA" id="ARBA00022839"/>
    </source>
</evidence>
<keyword evidence="4" id="KW-0540">Nuclease</keyword>
<reference evidence="13 14" key="1">
    <citation type="submission" date="2015-11" db="EMBL/GenBank/DDBJ databases">
        <authorList>
            <person name="Zhang Y."/>
            <person name="Guo Z."/>
        </authorList>
    </citation>
    <scope>NUCLEOTIDE SEQUENCE [LARGE SCALE GENOMIC DNA]</scope>
    <source>
        <strain evidence="13">JGI-4</strain>
    </source>
</reference>
<dbReference type="AlphaFoldDB" id="A0A0P1LQI1"/>
<name>A0A0P1LQI1_9BACT</name>
<dbReference type="PROSITE" id="PS50887">
    <property type="entry name" value="GGDEF"/>
    <property type="match status" value="1"/>
</dbReference>
<dbReference type="InterPro" id="IPR041062">
    <property type="entry name" value="Csm1_B"/>
</dbReference>
<accession>A0A0P1NZ56</accession>
<dbReference type="STRING" id="1633631.GCA_001442925_01913"/>
<protein>
    <recommendedName>
        <fullName evidence="2">CRISPR system single-strand-specific deoxyribonuclease Cas10/Csm1 (subtype III-A)</fullName>
    </recommendedName>
    <alternativeName>
        <fullName evidence="11">Cyclic oligoadenylate synthase</fullName>
    </alternativeName>
</protein>
<dbReference type="SUPFAM" id="SSF109604">
    <property type="entry name" value="HD-domain/PDEase-like"/>
    <property type="match status" value="1"/>
</dbReference>
<evidence type="ECO:0000256" key="3">
    <source>
        <dbReference type="ARBA" id="ARBA00022679"/>
    </source>
</evidence>
<accession>A0A0P1LZ58</accession>
<keyword evidence="8" id="KW-0269">Exonuclease</keyword>
<dbReference type="InterPro" id="IPR054767">
    <property type="entry name" value="Cas10-Cmr2_palm2"/>
</dbReference>
<keyword evidence="5" id="KW-0547">Nucleotide-binding</keyword>
<dbReference type="InterPro" id="IPR052117">
    <property type="entry name" value="Cas10/Csm1_subtype-III-A"/>
</dbReference>
<evidence type="ECO:0000256" key="1">
    <source>
        <dbReference type="ARBA" id="ARBA00005700"/>
    </source>
</evidence>
<dbReference type="EMBL" id="FAOP01000007">
    <property type="protein sequence ID" value="CUU07841.1"/>
    <property type="molecule type" value="Genomic_DNA"/>
</dbReference>
<feature type="domain" description="GGDEF" evidence="12">
    <location>
        <begin position="583"/>
        <end position="725"/>
    </location>
</feature>
<dbReference type="Pfam" id="PF22335">
    <property type="entry name" value="Cas10-Cmr2_palm2"/>
    <property type="match status" value="1"/>
</dbReference>
<organism evidence="13 14">
    <name type="scientific">Candidatus Kryptonium thompsonii</name>
    <dbReference type="NCBI Taxonomy" id="1633631"/>
    <lineage>
        <taxon>Bacteria</taxon>
        <taxon>Pseudomonadati</taxon>
        <taxon>Candidatus Kryptoniota</taxon>
        <taxon>Candidatus Kryptonium</taxon>
    </lineage>
</organism>
<dbReference type="GO" id="GO:0016740">
    <property type="term" value="F:transferase activity"/>
    <property type="evidence" value="ECO:0007669"/>
    <property type="project" value="UniProtKB-KW"/>
</dbReference>
<evidence type="ECO:0000256" key="9">
    <source>
        <dbReference type="ARBA" id="ARBA00022840"/>
    </source>
</evidence>
<sequence length="853" mass="98793">MDFEKAKKAVIVASIFHDIGKFWQRAVRGNEGLSHSTLALESELCPEFGKYRHVLWTSEFFESFEKFFPIDVSEKLTDEALDNVKNLSARHHKPSTPLHYIIQQADWLSSGMDRVKTADAQDEEIGAFREKKLISIFSYDMSGNGKNWVYNLTTLKPTDDVFPFEEKERVDLTGEYARLWVQFIEDFKNASVLGKHFNIWVGSILSILERYTWCIPSSTKDVPDVSLYDHLKTTSAIALALFYYHHATHSLNSIDNIKDKKAKKFLFIVGDLSGIQDFIYSLSITNVKGASKILRARSFYLQAIVEMGVYYILNALGLSPVSVIMNAGGRFIILAPNLDTVKEKLKEIERRISKWLFDEFNGKISLNITYDVEVSGEDLMQDKFRNVLQEIQLSAERKKRRKFFELFGEGHNGFVLDKLYNELRRNGHCQICDENPGVKSLVDETGEAIKICRQCDTFLNLGRWLIESEAVSYTTGKIPGVNKSVEVFEGLHFNLHKLHEINVTEDYYYIELFKIEEGFLYPVKFLANYVPVWRMEEEEIFNHVREIEQTFDKAANRVKTFGEIAEVGLVERRNGEITKEGKAMLGILKADVDNLGSIFSSELGEEFAKHLSISKYVTLSRNMDFYFAGYLNHLLEEKYKNVYVVYSGGDDLVLVGEWKDIIEVAEKIYKKFREFTTWNRGITLSAGIALIGPRYPINRGILMADEFLEKSKGSEGKDSLTIFNTTVKWKLLPKLWEWRSYFEKWLTSTESKVKTTFMHRLLTYQRMAKDYYETKNPNGLRFTYLLKYDVARNIVERKGGRIVKGEEEMSKLFELVENNLKEEYKELWIALHIPIFYVLYKYRGKKLKGGQNG</sequence>
<accession>A0A0P1MHE2</accession>
<accession>A0A0P1LQI1</accession>
<dbReference type="Pfam" id="PF18211">
    <property type="entry name" value="Csm1_B"/>
    <property type="match status" value="1"/>
</dbReference>
<keyword evidence="10" id="KW-0051">Antiviral defense</keyword>
<dbReference type="Gene3D" id="3.30.70.270">
    <property type="match status" value="1"/>
</dbReference>
<gene>
    <name evidence="13" type="ORF">JGI4_01918</name>
</gene>
<evidence type="ECO:0000259" key="12">
    <source>
        <dbReference type="PROSITE" id="PS50887"/>
    </source>
</evidence>
<evidence type="ECO:0000256" key="10">
    <source>
        <dbReference type="ARBA" id="ARBA00023118"/>
    </source>
</evidence>
<dbReference type="PANTHER" id="PTHR36528">
    <property type="entry name" value="CRISPR SYSTEM SINGLE-STRAND-SPECIFIC DEOXYRIBONUCLEASE CAS10/CSM1 (SUBTYPE III-A)"/>
    <property type="match status" value="1"/>
</dbReference>
<evidence type="ECO:0000256" key="7">
    <source>
        <dbReference type="ARBA" id="ARBA00022801"/>
    </source>
</evidence>
<dbReference type="GO" id="GO:0005524">
    <property type="term" value="F:ATP binding"/>
    <property type="evidence" value="ECO:0007669"/>
    <property type="project" value="UniProtKB-KW"/>
</dbReference>
<evidence type="ECO:0000256" key="2">
    <source>
        <dbReference type="ARBA" id="ARBA00014333"/>
    </source>
</evidence>
<dbReference type="PANTHER" id="PTHR36528:SF1">
    <property type="entry name" value="CRISPR SYSTEM SINGLE-STRAND-SPECIFIC DEOXYRIBONUCLEASE CAS10_CSM1 (SUBTYPE III-A)"/>
    <property type="match status" value="1"/>
</dbReference>
<accession>A0A0S4NCG3</accession>
<dbReference type="Proteomes" id="UP000182011">
    <property type="component" value="Unassembled WGS sequence"/>
</dbReference>
<comment type="similarity">
    <text evidence="1">Belongs to the CRISPR-associated Cas10/Csm1 family.</text>
</comment>
<evidence type="ECO:0000256" key="4">
    <source>
        <dbReference type="ARBA" id="ARBA00022722"/>
    </source>
</evidence>
<dbReference type="GO" id="GO:0004527">
    <property type="term" value="F:exonuclease activity"/>
    <property type="evidence" value="ECO:0007669"/>
    <property type="project" value="UniProtKB-KW"/>
</dbReference>
<dbReference type="GO" id="GO:0051607">
    <property type="term" value="P:defense response to virus"/>
    <property type="evidence" value="ECO:0007669"/>
    <property type="project" value="UniProtKB-KW"/>
</dbReference>
<evidence type="ECO:0000313" key="13">
    <source>
        <dbReference type="EMBL" id="CUU07841.1"/>
    </source>
</evidence>
<evidence type="ECO:0000256" key="11">
    <source>
        <dbReference type="ARBA" id="ARBA00032922"/>
    </source>
</evidence>
<evidence type="ECO:0000313" key="14">
    <source>
        <dbReference type="Proteomes" id="UP000182011"/>
    </source>
</evidence>
<keyword evidence="9" id="KW-0067">ATP-binding</keyword>